<name>A0A1B0ANR4_9MUSC</name>
<protein>
    <submittedName>
        <fullName evidence="1">Uncharacterized protein</fullName>
    </submittedName>
</protein>
<reference evidence="1" key="2">
    <citation type="submission" date="2020-05" db="UniProtKB">
        <authorList>
            <consortium name="EnsemblMetazoa"/>
        </authorList>
    </citation>
    <scope>IDENTIFICATION</scope>
    <source>
        <strain evidence="1">IAEA</strain>
    </source>
</reference>
<dbReference type="EMBL" id="JXJN01000921">
    <property type="status" value="NOT_ANNOTATED_CDS"/>
    <property type="molecule type" value="Genomic_DNA"/>
</dbReference>
<proteinExistence type="predicted"/>
<keyword evidence="2" id="KW-1185">Reference proteome</keyword>
<evidence type="ECO:0000313" key="1">
    <source>
        <dbReference type="EnsemblMetazoa" id="GPPI003177-PA"/>
    </source>
</evidence>
<evidence type="ECO:0000313" key="2">
    <source>
        <dbReference type="Proteomes" id="UP000092460"/>
    </source>
</evidence>
<dbReference type="EnsemblMetazoa" id="GPPI003177-RA">
    <property type="protein sequence ID" value="GPPI003177-PA"/>
    <property type="gene ID" value="GPPI003177"/>
</dbReference>
<organism evidence="1 2">
    <name type="scientific">Glossina palpalis gambiensis</name>
    <dbReference type="NCBI Taxonomy" id="67801"/>
    <lineage>
        <taxon>Eukaryota</taxon>
        <taxon>Metazoa</taxon>
        <taxon>Ecdysozoa</taxon>
        <taxon>Arthropoda</taxon>
        <taxon>Hexapoda</taxon>
        <taxon>Insecta</taxon>
        <taxon>Pterygota</taxon>
        <taxon>Neoptera</taxon>
        <taxon>Endopterygota</taxon>
        <taxon>Diptera</taxon>
        <taxon>Brachycera</taxon>
        <taxon>Muscomorpha</taxon>
        <taxon>Hippoboscoidea</taxon>
        <taxon>Glossinidae</taxon>
        <taxon>Glossina</taxon>
    </lineage>
</organism>
<reference evidence="2" key="1">
    <citation type="submission" date="2015-01" db="EMBL/GenBank/DDBJ databases">
        <authorList>
            <person name="Aksoy S."/>
            <person name="Warren W."/>
            <person name="Wilson R.K."/>
        </authorList>
    </citation>
    <scope>NUCLEOTIDE SEQUENCE [LARGE SCALE GENOMIC DNA]</scope>
    <source>
        <strain evidence="2">IAEA</strain>
    </source>
</reference>
<dbReference type="VEuPathDB" id="VectorBase:GPPI003177"/>
<sequence>MEGWGDLFFVVDEMMATNGKRDFNMLKTISVVKTRPGDTNMQFAGETYAQLIKINSLESTLRVSTCTSPAFAGQGHCKPYYNESLLMYIT</sequence>
<dbReference type="Proteomes" id="UP000092460">
    <property type="component" value="Unassembled WGS sequence"/>
</dbReference>
<accession>A0A1B0ANR4</accession>
<dbReference type="AlphaFoldDB" id="A0A1B0ANR4"/>